<evidence type="ECO:0000313" key="6">
    <source>
        <dbReference type="EMBL" id="SUB85231.1"/>
    </source>
</evidence>
<sequence length="753" mass="84533">MSMKYILSILLASATLGAKAQKLKGVVADATDKQPIECANVMLLNEKDSIVGGSLTDNMGRFTIKNTGQKLRISFVGYETLDILLRDFTISDTLFLTKEAITMQGVTVKANRPTVKVGLNKVSVNISNSYLKHLGKITDILKKVPGLSSDLQLLGGGSPTFVLNGKPISLKELSAIPSSEVKKIVVDANPTAEYSASSKGVVYITTVTELGNTLSTELSNTSLFARNYMNIANITINEKYKKVSNLFTAGFSYINTTQIDNTTESVFLPNRIIESTKERHTRGKARAFDWFYAMNWNINNRQTLGIQYSGNVGNTHTKEPTWQVMNGENMQYVQRKRGTEYMHNIGLNYHYTLDKNSTLRFVADYAHRKSDDEGLANTNPIVKTNSMGRYNIGGAKLSYNRNAKWGNLSTGIFASAMSNNGGYVYNASGENYKTHETLYGAYASYSKQIKKYSVQLGLRMEADKRKLESETSGVFMDSTEWKIFPNIVVTRTLSNNSSLGLSIGQTIKRPSFSDLSPTLNYYDAISYRVGNPQLNACITTNFKLSYNLGNFMASVAYNHNKNKIIELPFWKETAVDNKNIEWRPINFNKSSEFVATAIYAYSLGPIQGDISCSYSKPFLKANFLGKERSWNKAYYNFNLSAQCPVSQHSLIALDGSFDSAYSGMLTEHRSSWTLNLTYMHQLWQDRLTLLVVANDIFHTDRSNTWKMEYNNIRTTMNTNGDTQYIMVKLNYNLGKLKLDKNKKTASQDFLNRL</sequence>
<feature type="domain" description="Outer membrane protein beta-barrel" evidence="5">
    <location>
        <begin position="355"/>
        <end position="731"/>
    </location>
</feature>
<accession>A0A379DYT0</accession>
<keyword evidence="6" id="KW-0675">Receptor</keyword>
<dbReference type="Proteomes" id="UP000254072">
    <property type="component" value="Unassembled WGS sequence"/>
</dbReference>
<name>A0A379DYT0_9BACT</name>
<evidence type="ECO:0000259" key="5">
    <source>
        <dbReference type="Pfam" id="PF14905"/>
    </source>
</evidence>
<gene>
    <name evidence="6" type="ORF">NCTC11157_00954</name>
</gene>
<organism evidence="6 7">
    <name type="scientific">Prevotella disiens</name>
    <dbReference type="NCBI Taxonomy" id="28130"/>
    <lineage>
        <taxon>Bacteria</taxon>
        <taxon>Pseudomonadati</taxon>
        <taxon>Bacteroidota</taxon>
        <taxon>Bacteroidia</taxon>
        <taxon>Bacteroidales</taxon>
        <taxon>Prevotellaceae</taxon>
        <taxon>Prevotella</taxon>
    </lineage>
</organism>
<dbReference type="InterPro" id="IPR008969">
    <property type="entry name" value="CarboxyPept-like_regulatory"/>
</dbReference>
<evidence type="ECO:0000256" key="4">
    <source>
        <dbReference type="SAM" id="SignalP"/>
    </source>
</evidence>
<evidence type="ECO:0000313" key="7">
    <source>
        <dbReference type="Proteomes" id="UP000254072"/>
    </source>
</evidence>
<proteinExistence type="predicted"/>
<feature type="signal peptide" evidence="4">
    <location>
        <begin position="1"/>
        <end position="20"/>
    </location>
</feature>
<feature type="chain" id="PRO_5016953771" evidence="4">
    <location>
        <begin position="21"/>
        <end position="753"/>
    </location>
</feature>
<dbReference type="Gene3D" id="2.40.170.20">
    <property type="entry name" value="TonB-dependent receptor, beta-barrel domain"/>
    <property type="match status" value="1"/>
</dbReference>
<dbReference type="Pfam" id="PF14905">
    <property type="entry name" value="OMP_b-brl_3"/>
    <property type="match status" value="1"/>
</dbReference>
<dbReference type="InterPro" id="IPR036942">
    <property type="entry name" value="Beta-barrel_TonB_sf"/>
</dbReference>
<reference evidence="6 7" key="1">
    <citation type="submission" date="2018-06" db="EMBL/GenBank/DDBJ databases">
        <authorList>
            <consortium name="Pathogen Informatics"/>
            <person name="Doyle S."/>
        </authorList>
    </citation>
    <scope>NUCLEOTIDE SEQUENCE [LARGE SCALE GENOMIC DNA]</scope>
    <source>
        <strain evidence="6 7">NCTC11157</strain>
    </source>
</reference>
<dbReference type="InterPro" id="IPR041700">
    <property type="entry name" value="OMP_b-brl_3"/>
</dbReference>
<keyword evidence="4" id="KW-0732">Signal</keyword>
<evidence type="ECO:0000256" key="1">
    <source>
        <dbReference type="ARBA" id="ARBA00004442"/>
    </source>
</evidence>
<dbReference type="Pfam" id="PF13715">
    <property type="entry name" value="CarbopepD_reg_2"/>
    <property type="match status" value="1"/>
</dbReference>
<evidence type="ECO:0000256" key="3">
    <source>
        <dbReference type="ARBA" id="ARBA00023237"/>
    </source>
</evidence>
<protein>
    <submittedName>
        <fullName evidence="6">Outer membrane receptor for ferrienterochelin and colicins</fullName>
    </submittedName>
</protein>
<keyword evidence="2" id="KW-0472">Membrane</keyword>
<dbReference type="SUPFAM" id="SSF56935">
    <property type="entry name" value="Porins"/>
    <property type="match status" value="1"/>
</dbReference>
<keyword evidence="3" id="KW-0998">Cell outer membrane</keyword>
<dbReference type="EMBL" id="UGTL01000001">
    <property type="protein sequence ID" value="SUB85231.1"/>
    <property type="molecule type" value="Genomic_DNA"/>
</dbReference>
<dbReference type="SUPFAM" id="SSF49464">
    <property type="entry name" value="Carboxypeptidase regulatory domain-like"/>
    <property type="match status" value="1"/>
</dbReference>
<evidence type="ECO:0000256" key="2">
    <source>
        <dbReference type="ARBA" id="ARBA00023136"/>
    </source>
</evidence>
<dbReference type="GO" id="GO:0009279">
    <property type="term" value="C:cell outer membrane"/>
    <property type="evidence" value="ECO:0007669"/>
    <property type="project" value="UniProtKB-SubCell"/>
</dbReference>
<comment type="subcellular location">
    <subcellularLocation>
        <location evidence="1">Cell outer membrane</location>
    </subcellularLocation>
</comment>
<dbReference type="AlphaFoldDB" id="A0A379DYT0"/>